<dbReference type="Gene3D" id="3.10.50.30">
    <property type="entry name" value="Transcription elongation factor, GreA/GreB, C-terminal domain"/>
    <property type="match status" value="1"/>
</dbReference>
<dbReference type="InterPro" id="IPR036805">
    <property type="entry name" value="Tscrpt_elong_fac_GreA/B_N_sf"/>
</dbReference>
<dbReference type="PANTHER" id="PTHR30437:SF4">
    <property type="entry name" value="TRANSCRIPTION ELONGATION FACTOR GREA"/>
    <property type="match status" value="1"/>
</dbReference>
<keyword evidence="5 8" id="KW-0804">Transcription</keyword>
<dbReference type="Gene3D" id="1.10.287.180">
    <property type="entry name" value="Transcription elongation factor, GreA/GreB, N-terminal domain"/>
    <property type="match status" value="1"/>
</dbReference>
<organism evidence="12 13">
    <name type="scientific">Parendozoicomonas callyspongiae</name>
    <dbReference type="NCBI Taxonomy" id="2942213"/>
    <lineage>
        <taxon>Bacteria</taxon>
        <taxon>Pseudomonadati</taxon>
        <taxon>Pseudomonadota</taxon>
        <taxon>Gammaproteobacteria</taxon>
        <taxon>Oceanospirillales</taxon>
        <taxon>Endozoicomonadaceae</taxon>
        <taxon>Parendozoicomonas</taxon>
    </lineage>
</organism>
<feature type="domain" description="Transcription elongation factor GreA/GreB C-terminal" evidence="10">
    <location>
        <begin position="83"/>
        <end position="156"/>
    </location>
</feature>
<name>A0ABT0PF33_9GAMM</name>
<dbReference type="InterPro" id="IPR023459">
    <property type="entry name" value="Tscrpt_elong_fac_GreA/B_fam"/>
</dbReference>
<keyword evidence="12" id="KW-0251">Elongation factor</keyword>
<dbReference type="NCBIfam" id="TIGR01462">
    <property type="entry name" value="greA"/>
    <property type="match status" value="1"/>
</dbReference>
<dbReference type="Pfam" id="PF01272">
    <property type="entry name" value="GreA_GreB"/>
    <property type="match status" value="1"/>
</dbReference>
<comment type="caution">
    <text evidence="12">The sequence shown here is derived from an EMBL/GenBank/DDBJ whole genome shotgun (WGS) entry which is preliminary data.</text>
</comment>
<evidence type="ECO:0000313" key="12">
    <source>
        <dbReference type="EMBL" id="MCL6269990.1"/>
    </source>
</evidence>
<evidence type="ECO:0000256" key="1">
    <source>
        <dbReference type="ARBA" id="ARBA00008213"/>
    </source>
</evidence>
<reference evidence="12 13" key="1">
    <citation type="submission" date="2022-05" db="EMBL/GenBank/DDBJ databases">
        <authorList>
            <person name="Park J.-S."/>
        </authorList>
    </citation>
    <scope>NUCLEOTIDE SEQUENCE [LARGE SCALE GENOMIC DNA]</scope>
    <source>
        <strain evidence="12 13">2012CJ34-2</strain>
    </source>
</reference>
<dbReference type="SUPFAM" id="SSF46557">
    <property type="entry name" value="GreA transcript cleavage protein, N-terminal domain"/>
    <property type="match status" value="1"/>
</dbReference>
<dbReference type="GO" id="GO:0003746">
    <property type="term" value="F:translation elongation factor activity"/>
    <property type="evidence" value="ECO:0007669"/>
    <property type="project" value="UniProtKB-KW"/>
</dbReference>
<evidence type="ECO:0000256" key="5">
    <source>
        <dbReference type="ARBA" id="ARBA00023163"/>
    </source>
</evidence>
<evidence type="ECO:0000256" key="8">
    <source>
        <dbReference type="HAMAP-Rule" id="MF_00105"/>
    </source>
</evidence>
<accession>A0ABT0PF33</accession>
<dbReference type="InterPro" id="IPR006359">
    <property type="entry name" value="Tscrpt_elong_fac_GreA"/>
</dbReference>
<dbReference type="InterPro" id="IPR018151">
    <property type="entry name" value="TF_GreA/GreB_CS"/>
</dbReference>
<evidence type="ECO:0000256" key="6">
    <source>
        <dbReference type="ARBA" id="ARBA00024916"/>
    </source>
</evidence>
<dbReference type="SUPFAM" id="SSF54534">
    <property type="entry name" value="FKBP-like"/>
    <property type="match status" value="1"/>
</dbReference>
<dbReference type="PANTHER" id="PTHR30437">
    <property type="entry name" value="TRANSCRIPTION ELONGATION FACTOR GREA"/>
    <property type="match status" value="1"/>
</dbReference>
<evidence type="ECO:0000259" key="11">
    <source>
        <dbReference type="Pfam" id="PF03449"/>
    </source>
</evidence>
<dbReference type="InterPro" id="IPR028624">
    <property type="entry name" value="Tscrpt_elong_fac_GreA/B"/>
</dbReference>
<dbReference type="NCBIfam" id="NF001263">
    <property type="entry name" value="PRK00226.1-4"/>
    <property type="match status" value="1"/>
</dbReference>
<dbReference type="PROSITE" id="PS00829">
    <property type="entry name" value="GREAB_1"/>
    <property type="match status" value="1"/>
</dbReference>
<dbReference type="InterPro" id="IPR036953">
    <property type="entry name" value="GreA/GreB_C_sf"/>
</dbReference>
<evidence type="ECO:0000256" key="7">
    <source>
        <dbReference type="ARBA" id="ARBA00030776"/>
    </source>
</evidence>
<dbReference type="InterPro" id="IPR022691">
    <property type="entry name" value="Tscrpt_elong_fac_GreA/B_N"/>
</dbReference>
<sequence>MQRFPMTVEGEEALREELQFRKGKERPKIAEAIAEARELGDLKENAEYHAAREQQSFNEGRVQELEGKLSNAQVIDVTTIENTGKVIFGVTVTLINTDDDSQVSYKIVGEDEADVKEGKLSVTSPIARALVGKEEGDVVVVHTPGGQMEYEIEEVQHI</sequence>
<evidence type="ECO:0000313" key="13">
    <source>
        <dbReference type="Proteomes" id="UP001203338"/>
    </source>
</evidence>
<evidence type="ECO:0000256" key="9">
    <source>
        <dbReference type="RuleBase" id="RU000556"/>
    </source>
</evidence>
<protein>
    <recommendedName>
        <fullName evidence="2 8">Transcription elongation factor GreA</fullName>
    </recommendedName>
    <alternativeName>
        <fullName evidence="7 8">Transcript cleavage factor GreA</fullName>
    </alternativeName>
</protein>
<dbReference type="Pfam" id="PF03449">
    <property type="entry name" value="GreA_GreB_N"/>
    <property type="match status" value="1"/>
</dbReference>
<dbReference type="Proteomes" id="UP001203338">
    <property type="component" value="Unassembled WGS sequence"/>
</dbReference>
<keyword evidence="12" id="KW-0648">Protein biosynthesis</keyword>
<comment type="function">
    <text evidence="6 8 9">Necessary for efficient RNA polymerase transcription elongation past template-encoded arresting sites. The arresting sites in DNA have the property of trapping a certain fraction of elongating RNA polymerases that pass through, resulting in locked ternary complexes. Cleavage of the nascent transcript by cleavage factors such as GreA or GreB allows the resumption of elongation from the new 3'terminus. GreA releases sequences of 2 to 3 nucleotides.</text>
</comment>
<keyword evidence="4 8" id="KW-0238">DNA-binding</keyword>
<comment type="similarity">
    <text evidence="1 8 9">Belongs to the GreA/GreB family.</text>
</comment>
<dbReference type="InterPro" id="IPR001437">
    <property type="entry name" value="Tscrpt_elong_fac_GreA/B_C"/>
</dbReference>
<feature type="domain" description="Transcription elongation factor GreA/GreB N-terminal" evidence="11">
    <location>
        <begin position="5"/>
        <end position="74"/>
    </location>
</feature>
<keyword evidence="3 8" id="KW-0805">Transcription regulation</keyword>
<dbReference type="PROSITE" id="PS00830">
    <property type="entry name" value="GREAB_2"/>
    <property type="match status" value="1"/>
</dbReference>
<evidence type="ECO:0000259" key="10">
    <source>
        <dbReference type="Pfam" id="PF01272"/>
    </source>
</evidence>
<gene>
    <name evidence="8 12" type="primary">greA</name>
    <name evidence="12" type="ORF">M3P05_08575</name>
</gene>
<keyword evidence="13" id="KW-1185">Reference proteome</keyword>
<evidence type="ECO:0000256" key="4">
    <source>
        <dbReference type="ARBA" id="ARBA00023125"/>
    </source>
</evidence>
<dbReference type="EMBL" id="JAMFLX010000009">
    <property type="protein sequence ID" value="MCL6269990.1"/>
    <property type="molecule type" value="Genomic_DNA"/>
</dbReference>
<evidence type="ECO:0000256" key="2">
    <source>
        <dbReference type="ARBA" id="ARBA00013729"/>
    </source>
</evidence>
<dbReference type="PIRSF" id="PIRSF006092">
    <property type="entry name" value="GreA_GreB"/>
    <property type="match status" value="1"/>
</dbReference>
<proteinExistence type="inferred from homology"/>
<dbReference type="NCBIfam" id="NF001261">
    <property type="entry name" value="PRK00226.1-2"/>
    <property type="match status" value="1"/>
</dbReference>
<dbReference type="HAMAP" id="MF_00105">
    <property type="entry name" value="GreA_GreB"/>
    <property type="match status" value="1"/>
</dbReference>
<evidence type="ECO:0000256" key="3">
    <source>
        <dbReference type="ARBA" id="ARBA00023015"/>
    </source>
</evidence>
<dbReference type="NCBIfam" id="NF001264">
    <property type="entry name" value="PRK00226.1-5"/>
    <property type="match status" value="1"/>
</dbReference>
<dbReference type="RefSeq" id="WP_249699126.1">
    <property type="nucleotide sequence ID" value="NZ_JAMFLX010000009.1"/>
</dbReference>